<evidence type="ECO:0000313" key="2">
    <source>
        <dbReference type="EMBL" id="OPJ56474.1"/>
    </source>
</evidence>
<feature type="coiled-coil region" evidence="1">
    <location>
        <begin position="8"/>
        <end position="64"/>
    </location>
</feature>
<comment type="caution">
    <text evidence="2">The sequence shown here is derived from an EMBL/GenBank/DDBJ whole genome shotgun (WGS) entry which is preliminary data.</text>
</comment>
<sequence length="92" mass="11195">MKNKEYIIRELERDIEYLSKVINKMQRRAGAKSKKAIAELRYRKEQVKKKLIEIRDAHDDLIEEDPIEEIKESLKDIWKNLKKSFDKFMDEL</sequence>
<keyword evidence="1" id="KW-0175">Coiled coil</keyword>
<dbReference type="STRING" id="29349.CLOTH_08790"/>
<evidence type="ECO:0000256" key="1">
    <source>
        <dbReference type="SAM" id="Coils"/>
    </source>
</evidence>
<organism evidence="2 3">
    <name type="scientific">Alkalithermobacter paradoxus</name>
    <dbReference type="NCBI Taxonomy" id="29349"/>
    <lineage>
        <taxon>Bacteria</taxon>
        <taxon>Bacillati</taxon>
        <taxon>Bacillota</taxon>
        <taxon>Clostridia</taxon>
        <taxon>Peptostreptococcales</taxon>
        <taxon>Tepidibacteraceae</taxon>
        <taxon>Alkalithermobacter</taxon>
    </lineage>
</organism>
<accession>A0A1V4I9B2</accession>
<evidence type="ECO:0000313" key="3">
    <source>
        <dbReference type="Proteomes" id="UP000190140"/>
    </source>
</evidence>
<keyword evidence="3" id="KW-1185">Reference proteome</keyword>
<dbReference type="EMBL" id="MZGW01000002">
    <property type="protein sequence ID" value="OPJ56474.1"/>
    <property type="molecule type" value="Genomic_DNA"/>
</dbReference>
<dbReference type="RefSeq" id="WP_079411569.1">
    <property type="nucleotide sequence ID" value="NZ_MZGW01000002.1"/>
</dbReference>
<dbReference type="OrthoDB" id="9963502at2"/>
<dbReference type="Proteomes" id="UP000190140">
    <property type="component" value="Unassembled WGS sequence"/>
</dbReference>
<proteinExistence type="predicted"/>
<protein>
    <submittedName>
        <fullName evidence="2">Uncharacterized protein</fullName>
    </submittedName>
</protein>
<dbReference type="AlphaFoldDB" id="A0A1V4I9B2"/>
<reference evidence="2 3" key="1">
    <citation type="submission" date="2017-03" db="EMBL/GenBank/DDBJ databases">
        <title>Genome sequence of Clostridium thermoalcaliphilum DSM 7309.</title>
        <authorList>
            <person name="Poehlein A."/>
            <person name="Daniel R."/>
        </authorList>
    </citation>
    <scope>NUCLEOTIDE SEQUENCE [LARGE SCALE GENOMIC DNA]</scope>
    <source>
        <strain evidence="2 3">DSM 7309</strain>
    </source>
</reference>
<name>A0A1V4I9B2_9FIRM</name>
<gene>
    <name evidence="2" type="ORF">CLOTH_08790</name>
</gene>